<dbReference type="GO" id="GO:0140359">
    <property type="term" value="F:ABC-type transporter activity"/>
    <property type="evidence" value="ECO:0007669"/>
    <property type="project" value="InterPro"/>
</dbReference>
<keyword evidence="1" id="KW-0813">Transport</keyword>
<dbReference type="GO" id="GO:0005524">
    <property type="term" value="F:ATP binding"/>
    <property type="evidence" value="ECO:0007669"/>
    <property type="project" value="UniProtKB-KW"/>
</dbReference>
<feature type="domain" description="ABC transmembrane type-1" evidence="8">
    <location>
        <begin position="1"/>
        <end position="169"/>
    </location>
</feature>
<dbReference type="PANTHER" id="PTHR24223:SF399">
    <property type="entry name" value="ABC TRANSPORTER ATNG"/>
    <property type="match status" value="1"/>
</dbReference>
<dbReference type="InterPro" id="IPR027417">
    <property type="entry name" value="P-loop_NTPase"/>
</dbReference>
<dbReference type="Proteomes" id="UP001150879">
    <property type="component" value="Unassembled WGS sequence"/>
</dbReference>
<evidence type="ECO:0000259" key="8">
    <source>
        <dbReference type="PROSITE" id="PS50929"/>
    </source>
</evidence>
<dbReference type="PROSITE" id="PS50929">
    <property type="entry name" value="ABC_TM1F"/>
    <property type="match status" value="1"/>
</dbReference>
<dbReference type="InterPro" id="IPR036640">
    <property type="entry name" value="ABC1_TM_sf"/>
</dbReference>
<dbReference type="InterPro" id="IPR050173">
    <property type="entry name" value="ABC_transporter_C-like"/>
</dbReference>
<keyword evidence="10" id="KW-1185">Reference proteome</keyword>
<dbReference type="GO" id="GO:0016787">
    <property type="term" value="F:hydrolase activity"/>
    <property type="evidence" value="ECO:0007669"/>
    <property type="project" value="UniProtKB-KW"/>
</dbReference>
<organism evidence="9 10">
    <name type="scientific">Penicillium cf. griseofulvum</name>
    <dbReference type="NCBI Taxonomy" id="2972120"/>
    <lineage>
        <taxon>Eukaryota</taxon>
        <taxon>Fungi</taxon>
        <taxon>Dikarya</taxon>
        <taxon>Ascomycota</taxon>
        <taxon>Pezizomycotina</taxon>
        <taxon>Eurotiomycetes</taxon>
        <taxon>Eurotiomycetidae</taxon>
        <taxon>Eurotiales</taxon>
        <taxon>Aspergillaceae</taxon>
        <taxon>Penicillium</taxon>
    </lineage>
</organism>
<dbReference type="Gene3D" id="1.20.1560.10">
    <property type="entry name" value="ABC transporter type 1, transmembrane domain"/>
    <property type="match status" value="1"/>
</dbReference>
<gene>
    <name evidence="9" type="ORF">N7472_007472</name>
</gene>
<keyword evidence="6 7" id="KW-0472">Membrane</keyword>
<dbReference type="PANTHER" id="PTHR24223">
    <property type="entry name" value="ATP-BINDING CASSETTE SUB-FAMILY C"/>
    <property type="match status" value="1"/>
</dbReference>
<evidence type="ECO:0000256" key="6">
    <source>
        <dbReference type="ARBA" id="ARBA00023136"/>
    </source>
</evidence>
<keyword evidence="2 7" id="KW-0812">Transmembrane</keyword>
<evidence type="ECO:0000313" key="10">
    <source>
        <dbReference type="Proteomes" id="UP001150879"/>
    </source>
</evidence>
<dbReference type="SUPFAM" id="SSF90123">
    <property type="entry name" value="ABC transporter transmembrane region"/>
    <property type="match status" value="1"/>
</dbReference>
<proteinExistence type="predicted"/>
<reference evidence="9" key="2">
    <citation type="journal article" date="2023" name="IMA Fungus">
        <title>Comparative genomic study of the Penicillium genus elucidates a diverse pangenome and 15 lateral gene transfer events.</title>
        <authorList>
            <person name="Petersen C."/>
            <person name="Sorensen T."/>
            <person name="Nielsen M.R."/>
            <person name="Sondergaard T.E."/>
            <person name="Sorensen J.L."/>
            <person name="Fitzpatrick D.A."/>
            <person name="Frisvad J.C."/>
            <person name="Nielsen K.L."/>
        </authorList>
    </citation>
    <scope>NUCLEOTIDE SEQUENCE</scope>
    <source>
        <strain evidence="9">IBT 16849</strain>
    </source>
</reference>
<sequence length="309" mass="34482">MMLLRNYILEMHDIWSSPLQLMLIILLVLHLLGLSGLLGYFAMAFLLLSQTQANAKVASAMEKYLGQDERRITILSQAFQRIKGIKLMLLESIIMKKIAAVRELQLVALTRRLRLVFCFFISINQMIPGLTALVSFISYWTGQHALDAQVIFPALTLLELSHGPASKLSLAVTRQFAILPSVFPTSLDKATISYPSLTNNAETTYKYTAFRLDALTSKIPRRRLTCIYGHSGAGKSTMIKGIVGECVAQPPSSAKVYGSCALCRQDPWIMQGTVRDNILLGKPYEELRYRQVLRDCCLEADLTTFPGGD</sequence>
<dbReference type="AlphaFoldDB" id="A0A9W9J0N3"/>
<feature type="transmembrane region" description="Helical" evidence="7">
    <location>
        <begin position="20"/>
        <end position="48"/>
    </location>
</feature>
<keyword evidence="5 7" id="KW-1133">Transmembrane helix</keyword>
<protein>
    <submittedName>
        <fullName evidence="9">P-loop containing nucleoside triphosphate hydrolase protein</fullName>
    </submittedName>
</protein>
<dbReference type="Gene3D" id="3.40.50.300">
    <property type="entry name" value="P-loop containing nucleotide triphosphate hydrolases"/>
    <property type="match status" value="1"/>
</dbReference>
<keyword evidence="9" id="KW-0378">Hydrolase</keyword>
<evidence type="ECO:0000256" key="2">
    <source>
        <dbReference type="ARBA" id="ARBA00022692"/>
    </source>
</evidence>
<evidence type="ECO:0000256" key="4">
    <source>
        <dbReference type="ARBA" id="ARBA00022840"/>
    </source>
</evidence>
<dbReference type="EMBL" id="JAPQKP010000005">
    <property type="protein sequence ID" value="KAJ5188458.1"/>
    <property type="molecule type" value="Genomic_DNA"/>
</dbReference>
<evidence type="ECO:0000256" key="7">
    <source>
        <dbReference type="SAM" id="Phobius"/>
    </source>
</evidence>
<evidence type="ECO:0000313" key="9">
    <source>
        <dbReference type="EMBL" id="KAJ5188458.1"/>
    </source>
</evidence>
<dbReference type="SUPFAM" id="SSF52540">
    <property type="entry name" value="P-loop containing nucleoside triphosphate hydrolases"/>
    <property type="match status" value="1"/>
</dbReference>
<evidence type="ECO:0000256" key="5">
    <source>
        <dbReference type="ARBA" id="ARBA00022989"/>
    </source>
</evidence>
<feature type="transmembrane region" description="Helical" evidence="7">
    <location>
        <begin position="115"/>
        <end position="140"/>
    </location>
</feature>
<accession>A0A9W9J0N3</accession>
<keyword evidence="4" id="KW-0067">ATP-binding</keyword>
<name>A0A9W9J0N3_9EURO</name>
<dbReference type="InterPro" id="IPR011527">
    <property type="entry name" value="ABC1_TM_dom"/>
</dbReference>
<keyword evidence="3" id="KW-0547">Nucleotide-binding</keyword>
<evidence type="ECO:0000256" key="1">
    <source>
        <dbReference type="ARBA" id="ARBA00022448"/>
    </source>
</evidence>
<dbReference type="GO" id="GO:0016020">
    <property type="term" value="C:membrane"/>
    <property type="evidence" value="ECO:0007669"/>
    <property type="project" value="InterPro"/>
</dbReference>
<reference evidence="9" key="1">
    <citation type="submission" date="2022-11" db="EMBL/GenBank/DDBJ databases">
        <authorList>
            <person name="Petersen C."/>
        </authorList>
    </citation>
    <scope>NUCLEOTIDE SEQUENCE</scope>
    <source>
        <strain evidence="9">IBT 16849</strain>
    </source>
</reference>
<comment type="caution">
    <text evidence="9">The sequence shown here is derived from an EMBL/GenBank/DDBJ whole genome shotgun (WGS) entry which is preliminary data.</text>
</comment>
<evidence type="ECO:0000256" key="3">
    <source>
        <dbReference type="ARBA" id="ARBA00022741"/>
    </source>
</evidence>